<dbReference type="Proteomes" id="UP000434172">
    <property type="component" value="Unassembled WGS sequence"/>
</dbReference>
<evidence type="ECO:0000313" key="2">
    <source>
        <dbReference type="EMBL" id="KAF0322955.1"/>
    </source>
</evidence>
<reference evidence="2 3" key="1">
    <citation type="submission" date="2019-12" db="EMBL/GenBank/DDBJ databases">
        <title>A genome sequence resource for the geographically widespread anthracnose pathogen Colletotrichum asianum.</title>
        <authorList>
            <person name="Meng Y."/>
        </authorList>
    </citation>
    <scope>NUCLEOTIDE SEQUENCE [LARGE SCALE GENOMIC DNA]</scope>
    <source>
        <strain evidence="2 3">ICMP 18580</strain>
    </source>
</reference>
<proteinExistence type="predicted"/>
<evidence type="ECO:0000256" key="1">
    <source>
        <dbReference type="SAM" id="SignalP"/>
    </source>
</evidence>
<dbReference type="AlphaFoldDB" id="A0A8H3WB82"/>
<evidence type="ECO:0000313" key="3">
    <source>
        <dbReference type="Proteomes" id="UP000434172"/>
    </source>
</evidence>
<keyword evidence="3" id="KW-1185">Reference proteome</keyword>
<dbReference type="EMBL" id="WOWK01000056">
    <property type="protein sequence ID" value="KAF0322955.1"/>
    <property type="molecule type" value="Genomic_DNA"/>
</dbReference>
<protein>
    <recommendedName>
        <fullName evidence="4">Secreted protein</fullName>
    </recommendedName>
</protein>
<keyword evidence="1" id="KW-0732">Signal</keyword>
<feature type="chain" id="PRO_5034800861" description="Secreted protein" evidence="1">
    <location>
        <begin position="19"/>
        <end position="131"/>
    </location>
</feature>
<accession>A0A8H3WB82</accession>
<organism evidence="2 3">
    <name type="scientific">Colletotrichum asianum</name>
    <dbReference type="NCBI Taxonomy" id="702518"/>
    <lineage>
        <taxon>Eukaryota</taxon>
        <taxon>Fungi</taxon>
        <taxon>Dikarya</taxon>
        <taxon>Ascomycota</taxon>
        <taxon>Pezizomycotina</taxon>
        <taxon>Sordariomycetes</taxon>
        <taxon>Hypocreomycetidae</taxon>
        <taxon>Glomerellales</taxon>
        <taxon>Glomerellaceae</taxon>
        <taxon>Colletotrichum</taxon>
        <taxon>Colletotrichum gloeosporioides species complex</taxon>
    </lineage>
</organism>
<sequence>MNFKSAFLLLVAASSACANPVDLCKKAADGTVDKRCGGGPILDHCNCKMWVPGKTAADPRQYLSGDFPYGTGVTQGTMKATGGAGQGSVCAVIWDRGDNGRCGYWKQISGPTGSGCQQYQNVWFSCDEVYA</sequence>
<evidence type="ECO:0008006" key="4">
    <source>
        <dbReference type="Google" id="ProtNLM"/>
    </source>
</evidence>
<dbReference type="OrthoDB" id="4799707at2759"/>
<dbReference type="PROSITE" id="PS51257">
    <property type="entry name" value="PROKAR_LIPOPROTEIN"/>
    <property type="match status" value="1"/>
</dbReference>
<name>A0A8H3WB82_9PEZI</name>
<gene>
    <name evidence="2" type="ORF">GQ607_009718</name>
</gene>
<feature type="signal peptide" evidence="1">
    <location>
        <begin position="1"/>
        <end position="18"/>
    </location>
</feature>
<comment type="caution">
    <text evidence="2">The sequence shown here is derived from an EMBL/GenBank/DDBJ whole genome shotgun (WGS) entry which is preliminary data.</text>
</comment>